<keyword evidence="1" id="KW-0227">DNA damage</keyword>
<name>A0ABN1VR31_9PSEU</name>
<proteinExistence type="predicted"/>
<evidence type="ECO:0000256" key="1">
    <source>
        <dbReference type="ARBA" id="ARBA00022763"/>
    </source>
</evidence>
<organism evidence="4 5">
    <name type="scientific">Prauserella alba</name>
    <dbReference type="NCBI Taxonomy" id="176898"/>
    <lineage>
        <taxon>Bacteria</taxon>
        <taxon>Bacillati</taxon>
        <taxon>Actinomycetota</taxon>
        <taxon>Actinomycetes</taxon>
        <taxon>Pseudonocardiales</taxon>
        <taxon>Pseudonocardiaceae</taxon>
        <taxon>Prauserella</taxon>
    </lineage>
</organism>
<protein>
    <recommendedName>
        <fullName evidence="6">DNA-3-methyladenine glycosylase II</fullName>
    </recommendedName>
</protein>
<evidence type="ECO:0000256" key="2">
    <source>
        <dbReference type="ARBA" id="ARBA00023204"/>
    </source>
</evidence>
<dbReference type="Gene3D" id="1.10.340.30">
    <property type="entry name" value="Hypothetical protein, domain 2"/>
    <property type="match status" value="1"/>
</dbReference>
<dbReference type="Gene3D" id="1.10.1670.40">
    <property type="match status" value="1"/>
</dbReference>
<evidence type="ECO:0008006" key="6">
    <source>
        <dbReference type="Google" id="ProtNLM"/>
    </source>
</evidence>
<reference evidence="4 5" key="1">
    <citation type="journal article" date="2019" name="Int. J. Syst. Evol. Microbiol.">
        <title>The Global Catalogue of Microorganisms (GCM) 10K type strain sequencing project: providing services to taxonomists for standard genome sequencing and annotation.</title>
        <authorList>
            <consortium name="The Broad Institute Genomics Platform"/>
            <consortium name="The Broad Institute Genome Sequencing Center for Infectious Disease"/>
            <person name="Wu L."/>
            <person name="Ma J."/>
        </authorList>
    </citation>
    <scope>NUCLEOTIDE SEQUENCE [LARGE SCALE GENOMIC DNA]</scope>
    <source>
        <strain evidence="4 5">JCM 13022</strain>
    </source>
</reference>
<feature type="region of interest" description="Disordered" evidence="3">
    <location>
        <begin position="23"/>
        <end position="47"/>
    </location>
</feature>
<dbReference type="RefSeq" id="WP_253853328.1">
    <property type="nucleotide sequence ID" value="NZ_BAAALM010000018.1"/>
</dbReference>
<dbReference type="SUPFAM" id="SSF48150">
    <property type="entry name" value="DNA-glycosylase"/>
    <property type="match status" value="1"/>
</dbReference>
<gene>
    <name evidence="4" type="ORF">GCM10009675_48160</name>
</gene>
<dbReference type="InterPro" id="IPR011257">
    <property type="entry name" value="DNA_glycosylase"/>
</dbReference>
<accession>A0ABN1VR31</accession>
<evidence type="ECO:0000256" key="3">
    <source>
        <dbReference type="SAM" id="MobiDB-lite"/>
    </source>
</evidence>
<evidence type="ECO:0000313" key="5">
    <source>
        <dbReference type="Proteomes" id="UP001500467"/>
    </source>
</evidence>
<dbReference type="InterPro" id="IPR051912">
    <property type="entry name" value="Alkylbase_DNA_Glycosylase/TA"/>
</dbReference>
<dbReference type="PANTHER" id="PTHR43003">
    <property type="entry name" value="DNA-3-METHYLADENINE GLYCOSYLASE"/>
    <property type="match status" value="1"/>
</dbReference>
<evidence type="ECO:0000313" key="4">
    <source>
        <dbReference type="EMBL" id="GAA1219784.1"/>
    </source>
</evidence>
<keyword evidence="2" id="KW-0234">DNA repair</keyword>
<dbReference type="Proteomes" id="UP001500467">
    <property type="component" value="Unassembled WGS sequence"/>
</dbReference>
<dbReference type="EMBL" id="BAAALM010000018">
    <property type="protein sequence ID" value="GAA1219784.1"/>
    <property type="molecule type" value="Genomic_DNA"/>
</dbReference>
<keyword evidence="5" id="KW-1185">Reference proteome</keyword>
<dbReference type="PANTHER" id="PTHR43003:SF13">
    <property type="entry name" value="DNA-3-METHYLADENINE GLYCOSYLASE 2"/>
    <property type="match status" value="1"/>
</dbReference>
<sequence length="384" mass="39817">MPGRELGDAMGFGWNGAGNGETGRVGLGSVRTGPGWRPAAVSDGPGPAVTTRLEPAGRDDIALTASGSAAHAVAPAVGRDLWGADELRLAFLLDGVWRAVGVHVRRRSPAMLELQVTGAATGEGATDDGAADDGAADQGAAGAVSQADADRAVSQARRILSLDCDGAAFAARARGDGVLDGLRKASPGTRPILFGSPYEAACWAVVCQGLRTPQAVAMYARVVTRYGRVVPVGGRRRAVVAPPSELRAVSPATRLSVGKRERLAIVADAAASGLLDATALRAMDPGEAVELVRQLPGIGPLSAELIVARGAGHPDVFPAHDRWLLAAMRDLYDRPPAEVAEQWRPYRSWASFVIRSAVMLRDGGLRGGESRDAVLRDVRGGVSP</sequence>
<comment type="caution">
    <text evidence="4">The sequence shown here is derived from an EMBL/GenBank/DDBJ whole genome shotgun (WGS) entry which is preliminary data.</text>
</comment>